<accession>A0A0N5BHW3</accession>
<feature type="transmembrane region" description="Helical" evidence="9">
    <location>
        <begin position="75"/>
        <end position="97"/>
    </location>
</feature>
<feature type="transmembrane region" description="Helical" evidence="9">
    <location>
        <begin position="109"/>
        <end position="130"/>
    </location>
</feature>
<feature type="transmembrane region" description="Helical" evidence="9">
    <location>
        <begin position="451"/>
        <end position="468"/>
    </location>
</feature>
<dbReference type="GO" id="GO:0005789">
    <property type="term" value="C:endoplasmic reticulum membrane"/>
    <property type="evidence" value="ECO:0007669"/>
    <property type="project" value="UniProtKB-SubCell"/>
</dbReference>
<evidence type="ECO:0000256" key="1">
    <source>
        <dbReference type="ARBA" id="ARBA00004477"/>
    </source>
</evidence>
<reference evidence="11" key="1">
    <citation type="submission" date="2017-02" db="UniProtKB">
        <authorList>
            <consortium name="WormBaseParasite"/>
        </authorList>
    </citation>
    <scope>IDENTIFICATION</scope>
</reference>
<dbReference type="Proteomes" id="UP000046392">
    <property type="component" value="Unplaced"/>
</dbReference>
<dbReference type="Pfam" id="PF04506">
    <property type="entry name" value="Rft-1"/>
    <property type="match status" value="1"/>
</dbReference>
<evidence type="ECO:0000313" key="10">
    <source>
        <dbReference type="Proteomes" id="UP000046392"/>
    </source>
</evidence>
<keyword evidence="7 9" id="KW-0472">Membrane</keyword>
<dbReference type="PANTHER" id="PTHR13117">
    <property type="entry name" value="ENDOPLASMIC RETICULUM MULTISPAN TRANSMEMBRANE PROTEIN-RELATED"/>
    <property type="match status" value="1"/>
</dbReference>
<evidence type="ECO:0000256" key="6">
    <source>
        <dbReference type="ARBA" id="ARBA00022989"/>
    </source>
</evidence>
<feature type="transmembrane region" description="Helical" evidence="9">
    <location>
        <begin position="142"/>
        <end position="163"/>
    </location>
</feature>
<feature type="transmembrane region" description="Helical" evidence="9">
    <location>
        <begin position="385"/>
        <end position="403"/>
    </location>
</feature>
<proteinExistence type="inferred from homology"/>
<comment type="function">
    <text evidence="8 9">Intramembrane glycolipid transporter that operates in the biosynthetic pathway of dolichol-linked oligosaccharides, the glycan precursors employed in protein asparagine (N)-glycosylation. The sequential addition of sugars to dolichol pyrophosphate produces dolichol-linked oligosaccharides containing fourteen sugars, including two GlcNAcs, nine mannoses and three glucoses. Once assembled, the oligosaccharide is transferred from the lipid to nascent proteins by oligosaccharyltransferases. The assembly of dolichol-linked oligosaccharides begins on the cytosolic side of the endoplasmic reticulum membrane and finishes in its lumen. RFT1 could mediate the translocation of the cytosolically oriented intermediate DolPP-GlcNAc2Man5, produced by ALG11, into the ER lumen where dolichol-linked oligosaccharides assembly continues. However, the intramembrane lipid transporter activity could not be confirmed in vitro.</text>
</comment>
<evidence type="ECO:0000256" key="5">
    <source>
        <dbReference type="ARBA" id="ARBA00022824"/>
    </source>
</evidence>
<dbReference type="STRING" id="174720.A0A0N5BHW3"/>
<keyword evidence="5" id="KW-0256">Endoplasmic reticulum</keyword>
<dbReference type="AlphaFoldDB" id="A0A0N5BHW3"/>
<evidence type="ECO:0000256" key="2">
    <source>
        <dbReference type="ARBA" id="ARBA00004922"/>
    </source>
</evidence>
<sequence>MFKKLLLYNFGSQLFARVISFIINLNFYRVIDGDLLGLINVQLTLMYNTALFLSREPVRRTVLANNGKYKDFTTTMWISFGLSVVFGVVLSGIWMITLRNVSSVYEDEYFFMIFIFFLSIVVEGFTEPFAMSCMKLNETERFLIAQGILVFLQKVSSAILIFIFKTNHVGGLCYGQLIGSIGYLVYFIYFWYNNSIVYKDNEIIGLRTIFNVDFKTFWYSKDKNMILSYLFHSLIKQIITDTSGYVMTFTKALSLKEQATYDAVEKIGSLAVRIILKPLEETAQIFYNSKPSDQKKEEEHEDDIFRNFKTSIKNIAIVGFVIGIFSSPYSGIGVRILLGENLLKYANGALLLSTYAKILVIMAINGLTECLAMSLMNEVQISKHGIFLFGLGISNIITSIVLSKAIGSIGFIFSNGIHMVIRILYSCYYIDKIKQKKFRPFSDYYINRKTVSLLIMSMVLTQSSYYIFEHIPGGKVFNILGIVSLSLYDIIHIIVGIITLMIVSLFILNIEYPHFKISRLLSHRKSN</sequence>
<dbReference type="GO" id="GO:0006488">
    <property type="term" value="P:dolichol-linked oligosaccharide biosynthetic process"/>
    <property type="evidence" value="ECO:0007669"/>
    <property type="project" value="InterPro"/>
</dbReference>
<evidence type="ECO:0000256" key="4">
    <source>
        <dbReference type="ARBA" id="ARBA00022692"/>
    </source>
</evidence>
<dbReference type="PANTHER" id="PTHR13117:SF5">
    <property type="entry name" value="PROTEIN RFT1 HOMOLOG"/>
    <property type="match status" value="1"/>
</dbReference>
<name>A0A0N5BHW3_STREA</name>
<evidence type="ECO:0000256" key="9">
    <source>
        <dbReference type="RuleBase" id="RU365067"/>
    </source>
</evidence>
<keyword evidence="10" id="KW-1185">Reference proteome</keyword>
<organism evidence="10 11">
    <name type="scientific">Strongyloides papillosus</name>
    <name type="common">Intestinal threadworm</name>
    <dbReference type="NCBI Taxonomy" id="174720"/>
    <lineage>
        <taxon>Eukaryota</taxon>
        <taxon>Metazoa</taxon>
        <taxon>Ecdysozoa</taxon>
        <taxon>Nematoda</taxon>
        <taxon>Chromadorea</taxon>
        <taxon>Rhabditida</taxon>
        <taxon>Tylenchina</taxon>
        <taxon>Panagrolaimomorpha</taxon>
        <taxon>Strongyloidoidea</taxon>
        <taxon>Strongyloididae</taxon>
        <taxon>Strongyloides</taxon>
    </lineage>
</organism>
<dbReference type="InterPro" id="IPR007594">
    <property type="entry name" value="RFT1"/>
</dbReference>
<evidence type="ECO:0000256" key="7">
    <source>
        <dbReference type="ARBA" id="ARBA00023136"/>
    </source>
</evidence>
<dbReference type="WBParaSite" id="SPAL_0000554800.1">
    <property type="protein sequence ID" value="SPAL_0000554800.1"/>
    <property type="gene ID" value="SPAL_0000554800"/>
</dbReference>
<keyword evidence="4 9" id="KW-0812">Transmembrane</keyword>
<comment type="pathway">
    <text evidence="2">Protein modification; protein glycosylation.</text>
</comment>
<comment type="subcellular location">
    <subcellularLocation>
        <location evidence="1 9">Endoplasmic reticulum membrane</location>
        <topology evidence="1 9">Multi-pass membrane protein</topology>
    </subcellularLocation>
</comment>
<evidence type="ECO:0000313" key="11">
    <source>
        <dbReference type="WBParaSite" id="SPAL_0000554800.1"/>
    </source>
</evidence>
<evidence type="ECO:0000256" key="8">
    <source>
        <dbReference type="ARBA" id="ARBA00045912"/>
    </source>
</evidence>
<feature type="transmembrane region" description="Helical" evidence="9">
    <location>
        <begin position="315"/>
        <end position="338"/>
    </location>
</feature>
<feature type="transmembrane region" description="Helical" evidence="9">
    <location>
        <begin position="350"/>
        <end position="373"/>
    </location>
</feature>
<comment type="similarity">
    <text evidence="3 9">Belongs to the RFT1 family.</text>
</comment>
<feature type="transmembrane region" description="Helical" evidence="9">
    <location>
        <begin position="409"/>
        <end position="430"/>
    </location>
</feature>
<feature type="transmembrane region" description="Helical" evidence="9">
    <location>
        <begin position="169"/>
        <end position="192"/>
    </location>
</feature>
<keyword evidence="6 9" id="KW-1133">Transmembrane helix</keyword>
<feature type="transmembrane region" description="Helical" evidence="9">
    <location>
        <begin position="5"/>
        <end position="23"/>
    </location>
</feature>
<protein>
    <recommendedName>
        <fullName evidence="9">Protein RFT1 homolog</fullName>
    </recommendedName>
</protein>
<feature type="transmembrane region" description="Helical" evidence="9">
    <location>
        <begin position="488"/>
        <end position="510"/>
    </location>
</feature>
<evidence type="ECO:0000256" key="3">
    <source>
        <dbReference type="ARBA" id="ARBA00010288"/>
    </source>
</evidence>
<feature type="transmembrane region" description="Helical" evidence="9">
    <location>
        <begin position="35"/>
        <end position="54"/>
    </location>
</feature>
<dbReference type="GO" id="GO:0034203">
    <property type="term" value="P:glycolipid translocation"/>
    <property type="evidence" value="ECO:0007669"/>
    <property type="project" value="TreeGrafter"/>
</dbReference>